<keyword evidence="2" id="KW-1185">Reference proteome</keyword>
<dbReference type="EMBL" id="PXVC01000004">
    <property type="protein sequence ID" value="PSI02643.1"/>
    <property type="molecule type" value="Genomic_DNA"/>
</dbReference>
<protein>
    <submittedName>
        <fullName evidence="1">DUF3148 domain-containing protein</fullName>
    </submittedName>
</protein>
<reference evidence="2" key="1">
    <citation type="submission" date="2018-03" db="EMBL/GenBank/DDBJ databases">
        <title>Ecological and genomic features of two cosmopolitan and abundant freshwater picocyanobacteria.</title>
        <authorList>
            <person name="Cabello-Yeves P.J."/>
            <person name="Picazo A."/>
            <person name="Camacho A."/>
            <person name="Callieri C."/>
            <person name="Rosselli R."/>
            <person name="Roda-Garcia J."/>
            <person name="Coutinho F.H."/>
            <person name="Rodriguez-Valera F."/>
        </authorList>
    </citation>
    <scope>NUCLEOTIDE SEQUENCE [LARGE SCALE GENOMIC DNA]</scope>
    <source>
        <strain evidence="2">Tous</strain>
    </source>
</reference>
<evidence type="ECO:0000313" key="2">
    <source>
        <dbReference type="Proteomes" id="UP000240206"/>
    </source>
</evidence>
<dbReference type="AlphaFoldDB" id="A0A2P7EHD9"/>
<comment type="caution">
    <text evidence="1">The sequence shown here is derived from an EMBL/GenBank/DDBJ whole genome shotgun (WGS) entry which is preliminary data.</text>
</comment>
<accession>A0A2P7EHD9</accession>
<sequence>MFAVGSLVKLQVQQPWLKTAAAMPVLRPADLVDLNEQGEVVAIHAMQQRAVKFRRGTFLLPVSSLSSNVEPSANAV</sequence>
<name>A0A2P7EHD9_9SYNE</name>
<gene>
    <name evidence="1" type="ORF">C7K08_01600</name>
</gene>
<dbReference type="InterPro" id="IPR021495">
    <property type="entry name" value="CRR42-like"/>
</dbReference>
<evidence type="ECO:0000313" key="1">
    <source>
        <dbReference type="EMBL" id="PSI02643.1"/>
    </source>
</evidence>
<dbReference type="Proteomes" id="UP000240206">
    <property type="component" value="Unassembled WGS sequence"/>
</dbReference>
<dbReference type="STRING" id="1910958.BTM30_00225"/>
<organism evidence="1 2">
    <name type="scientific">Synechococcus lacustris str. Tous</name>
    <dbReference type="NCBI Taxonomy" id="1910958"/>
    <lineage>
        <taxon>Bacteria</taxon>
        <taxon>Bacillati</taxon>
        <taxon>Cyanobacteriota</taxon>
        <taxon>Cyanophyceae</taxon>
        <taxon>Synechococcales</taxon>
        <taxon>Synechococcaceae</taxon>
        <taxon>Synechococcus</taxon>
    </lineage>
</organism>
<proteinExistence type="predicted"/>
<dbReference type="Pfam" id="PF11347">
    <property type="entry name" value="CRR42-like"/>
    <property type="match status" value="1"/>
</dbReference>